<keyword evidence="1" id="KW-0472">Membrane</keyword>
<name>A0AAN7M892_TRANT</name>
<keyword evidence="1" id="KW-0812">Transmembrane</keyword>
<evidence type="ECO:0000313" key="2">
    <source>
        <dbReference type="EMBL" id="KAK4800051.1"/>
    </source>
</evidence>
<keyword evidence="1" id="KW-1133">Transmembrane helix</keyword>
<organism evidence="2 3">
    <name type="scientific">Trapa natans</name>
    <name type="common">Water chestnut</name>
    <dbReference type="NCBI Taxonomy" id="22666"/>
    <lineage>
        <taxon>Eukaryota</taxon>
        <taxon>Viridiplantae</taxon>
        <taxon>Streptophyta</taxon>
        <taxon>Embryophyta</taxon>
        <taxon>Tracheophyta</taxon>
        <taxon>Spermatophyta</taxon>
        <taxon>Magnoliopsida</taxon>
        <taxon>eudicotyledons</taxon>
        <taxon>Gunneridae</taxon>
        <taxon>Pentapetalae</taxon>
        <taxon>rosids</taxon>
        <taxon>malvids</taxon>
        <taxon>Myrtales</taxon>
        <taxon>Lythraceae</taxon>
        <taxon>Trapa</taxon>
    </lineage>
</organism>
<evidence type="ECO:0000313" key="3">
    <source>
        <dbReference type="Proteomes" id="UP001346149"/>
    </source>
</evidence>
<dbReference type="AlphaFoldDB" id="A0AAN7M892"/>
<proteinExistence type="predicted"/>
<protein>
    <submittedName>
        <fullName evidence="2">Uncharacterized protein</fullName>
    </submittedName>
</protein>
<dbReference type="EMBL" id="JAXQNO010000004">
    <property type="protein sequence ID" value="KAK4800051.1"/>
    <property type="molecule type" value="Genomic_DNA"/>
</dbReference>
<feature type="transmembrane region" description="Helical" evidence="1">
    <location>
        <begin position="29"/>
        <end position="49"/>
    </location>
</feature>
<sequence length="117" mass="13061">MVVLIGLFQSIIYRHLLSLYMDTNSHTTVSHFVMYIAAGMIKLCCLSSITGRKLWQRNNLTDSSGMSTWTRITATRTTTTGPSTSHEVHLEEMHVSQTSKLNLVTSFLVALALILES</sequence>
<accession>A0AAN7M892</accession>
<keyword evidence="3" id="KW-1185">Reference proteome</keyword>
<comment type="caution">
    <text evidence="2">The sequence shown here is derived from an EMBL/GenBank/DDBJ whole genome shotgun (WGS) entry which is preliminary data.</text>
</comment>
<reference evidence="2 3" key="1">
    <citation type="journal article" date="2023" name="Hortic Res">
        <title>Pangenome of water caltrop reveals structural variations and asymmetric subgenome divergence after allopolyploidization.</title>
        <authorList>
            <person name="Zhang X."/>
            <person name="Chen Y."/>
            <person name="Wang L."/>
            <person name="Yuan Y."/>
            <person name="Fang M."/>
            <person name="Shi L."/>
            <person name="Lu R."/>
            <person name="Comes H.P."/>
            <person name="Ma Y."/>
            <person name="Chen Y."/>
            <person name="Huang G."/>
            <person name="Zhou Y."/>
            <person name="Zheng Z."/>
            <person name="Qiu Y."/>
        </authorList>
    </citation>
    <scope>NUCLEOTIDE SEQUENCE [LARGE SCALE GENOMIC DNA]</scope>
    <source>
        <strain evidence="2">F231</strain>
    </source>
</reference>
<dbReference type="Proteomes" id="UP001346149">
    <property type="component" value="Unassembled WGS sequence"/>
</dbReference>
<evidence type="ECO:0000256" key="1">
    <source>
        <dbReference type="SAM" id="Phobius"/>
    </source>
</evidence>
<gene>
    <name evidence="2" type="ORF">SAY86_025416</name>
</gene>